<dbReference type="EMBL" id="CP013118">
    <property type="protein sequence ID" value="ALO17492.1"/>
    <property type="molecule type" value="Genomic_DNA"/>
</dbReference>
<dbReference type="SMART" id="SM00448">
    <property type="entry name" value="REC"/>
    <property type="match status" value="1"/>
</dbReference>
<evidence type="ECO:0000256" key="1">
    <source>
        <dbReference type="PROSITE-ProRule" id="PRU00169"/>
    </source>
</evidence>
<dbReference type="PANTHER" id="PTHR43228:SF1">
    <property type="entry name" value="TWO-COMPONENT RESPONSE REGULATOR ARR22"/>
    <property type="match status" value="1"/>
</dbReference>
<accession>A0A0S2I5M2</accession>
<evidence type="ECO:0000313" key="4">
    <source>
        <dbReference type="Proteomes" id="UP000064893"/>
    </source>
</evidence>
<dbReference type="PANTHER" id="PTHR43228">
    <property type="entry name" value="TWO-COMPONENT RESPONSE REGULATOR"/>
    <property type="match status" value="1"/>
</dbReference>
<dbReference type="InterPro" id="IPR052048">
    <property type="entry name" value="ST_Response_Regulator"/>
</dbReference>
<feature type="domain" description="Response regulatory" evidence="2">
    <location>
        <begin position="3"/>
        <end position="121"/>
    </location>
</feature>
<dbReference type="KEGG" id="blq:L21SP5_03901"/>
<name>A0A0S2I5M2_9BACT</name>
<reference evidence="3 4" key="1">
    <citation type="submission" date="2015-11" db="EMBL/GenBank/DDBJ databases">
        <title>Description and complete genome sequence of a novel strain predominating in hypersaline microbial mats and representing a new family of the Bacteriodetes phylum.</title>
        <authorList>
            <person name="Spring S."/>
            <person name="Bunk B."/>
            <person name="Sproer C."/>
            <person name="Klenk H.-P."/>
        </authorList>
    </citation>
    <scope>NUCLEOTIDE SEQUENCE [LARGE SCALE GENOMIC DNA]</scope>
    <source>
        <strain evidence="3 4">L21-Spi-D4</strain>
    </source>
</reference>
<dbReference type="SUPFAM" id="SSF52172">
    <property type="entry name" value="CheY-like"/>
    <property type="match status" value="1"/>
</dbReference>
<organism evidence="3 4">
    <name type="scientific">Salinivirga cyanobacteriivorans</name>
    <dbReference type="NCBI Taxonomy" id="1307839"/>
    <lineage>
        <taxon>Bacteria</taxon>
        <taxon>Pseudomonadati</taxon>
        <taxon>Bacteroidota</taxon>
        <taxon>Bacteroidia</taxon>
        <taxon>Bacteroidales</taxon>
        <taxon>Salinivirgaceae</taxon>
        <taxon>Salinivirga</taxon>
    </lineage>
</organism>
<sequence>MYKILIADDNHHFTKALSYLLKELYKEKIQFIRSVSNGEKAVEITKKENFDIIFMDADMPVMNGIEATRKIVDKNRFVIVVAVSFHQEMEYIQEMLEAGARTYIIKEDMDGKSIENCFKLIV</sequence>
<keyword evidence="3" id="KW-0378">Hydrolase</keyword>
<dbReference type="OrthoDB" id="9796457at2"/>
<dbReference type="Proteomes" id="UP000064893">
    <property type="component" value="Chromosome"/>
</dbReference>
<dbReference type="InterPro" id="IPR011006">
    <property type="entry name" value="CheY-like_superfamily"/>
</dbReference>
<proteinExistence type="predicted"/>
<dbReference type="GO" id="GO:0006508">
    <property type="term" value="P:proteolysis"/>
    <property type="evidence" value="ECO:0007669"/>
    <property type="project" value="UniProtKB-KW"/>
</dbReference>
<protein>
    <submittedName>
        <fullName evidence="3">Protease production enhancer protein</fullName>
    </submittedName>
</protein>
<dbReference type="GO" id="GO:0008233">
    <property type="term" value="F:peptidase activity"/>
    <property type="evidence" value="ECO:0007669"/>
    <property type="project" value="UniProtKB-KW"/>
</dbReference>
<keyword evidence="4" id="KW-1185">Reference proteome</keyword>
<dbReference type="CDD" id="cd17546">
    <property type="entry name" value="REC_hyHK_CKI1_RcsC-like"/>
    <property type="match status" value="1"/>
</dbReference>
<evidence type="ECO:0000259" key="2">
    <source>
        <dbReference type="PROSITE" id="PS50110"/>
    </source>
</evidence>
<evidence type="ECO:0000313" key="3">
    <source>
        <dbReference type="EMBL" id="ALO17492.1"/>
    </source>
</evidence>
<dbReference type="GO" id="GO:0000160">
    <property type="term" value="P:phosphorelay signal transduction system"/>
    <property type="evidence" value="ECO:0007669"/>
    <property type="project" value="InterPro"/>
</dbReference>
<keyword evidence="1" id="KW-0597">Phosphoprotein</keyword>
<dbReference type="Gene3D" id="3.40.50.2300">
    <property type="match status" value="1"/>
</dbReference>
<dbReference type="Pfam" id="PF00072">
    <property type="entry name" value="Response_reg"/>
    <property type="match status" value="1"/>
</dbReference>
<dbReference type="PROSITE" id="PS50110">
    <property type="entry name" value="RESPONSE_REGULATORY"/>
    <property type="match status" value="1"/>
</dbReference>
<gene>
    <name evidence="3" type="primary">degU_2</name>
    <name evidence="3" type="ORF">L21SP5_03901</name>
</gene>
<dbReference type="STRING" id="1307839.L21SP5_03901"/>
<dbReference type="InterPro" id="IPR001789">
    <property type="entry name" value="Sig_transdc_resp-reg_receiver"/>
</dbReference>
<dbReference type="RefSeq" id="WP_057954750.1">
    <property type="nucleotide sequence ID" value="NZ_CP013118.1"/>
</dbReference>
<keyword evidence="3" id="KW-0645">Protease</keyword>
<dbReference type="AlphaFoldDB" id="A0A0S2I5M2"/>
<feature type="modified residue" description="4-aspartylphosphate" evidence="1">
    <location>
        <position position="56"/>
    </location>
</feature>